<organism evidence="4 5">
    <name type="scientific">Mycobacterium branderi</name>
    <dbReference type="NCBI Taxonomy" id="43348"/>
    <lineage>
        <taxon>Bacteria</taxon>
        <taxon>Bacillati</taxon>
        <taxon>Actinomycetota</taxon>
        <taxon>Actinomycetes</taxon>
        <taxon>Mycobacteriales</taxon>
        <taxon>Mycobacteriaceae</taxon>
        <taxon>Mycobacterium</taxon>
    </lineage>
</organism>
<name>A0ABM7KW66_9MYCO</name>
<dbReference type="PANTHER" id="PTHR10434:SF11">
    <property type="entry name" value="1-ACYL-SN-GLYCEROL-3-PHOSPHATE ACYLTRANSFERASE"/>
    <property type="match status" value="1"/>
</dbReference>
<dbReference type="Pfam" id="PF01553">
    <property type="entry name" value="Acyltransferase"/>
    <property type="match status" value="1"/>
</dbReference>
<evidence type="ECO:0000256" key="2">
    <source>
        <dbReference type="ARBA" id="ARBA00023315"/>
    </source>
</evidence>
<reference evidence="4 5" key="1">
    <citation type="journal article" date="2019" name="Emerg. Microbes Infect.">
        <title>Comprehensive subspecies identification of 175 nontuberculous mycobacteria species based on 7547 genomic profiles.</title>
        <authorList>
            <person name="Matsumoto Y."/>
            <person name="Kinjo T."/>
            <person name="Motooka D."/>
            <person name="Nabeya D."/>
            <person name="Jung N."/>
            <person name="Uechi K."/>
            <person name="Horii T."/>
            <person name="Iida T."/>
            <person name="Fujita J."/>
            <person name="Nakamura S."/>
        </authorList>
    </citation>
    <scope>NUCLEOTIDE SEQUENCE [LARGE SCALE GENOMIC DNA]</scope>
    <source>
        <strain evidence="4 5">JCM 12687</strain>
        <plasmid evidence="4">pJCM12687</plasmid>
    </source>
</reference>
<evidence type="ECO:0000259" key="3">
    <source>
        <dbReference type="SMART" id="SM00563"/>
    </source>
</evidence>
<gene>
    <name evidence="4" type="ORF">MBRA_54640</name>
</gene>
<dbReference type="SMART" id="SM00563">
    <property type="entry name" value="PlsC"/>
    <property type="match status" value="1"/>
</dbReference>
<evidence type="ECO:0000313" key="5">
    <source>
        <dbReference type="Proteomes" id="UP000467379"/>
    </source>
</evidence>
<keyword evidence="1" id="KW-0808">Transferase</keyword>
<dbReference type="InterPro" id="IPR002123">
    <property type="entry name" value="Plipid/glycerol_acylTrfase"/>
</dbReference>
<keyword evidence="4" id="KW-0614">Plasmid</keyword>
<dbReference type="EMBL" id="AP022607">
    <property type="protein sequence ID" value="BBZ15269.1"/>
    <property type="molecule type" value="Genomic_DNA"/>
</dbReference>
<dbReference type="Proteomes" id="UP000467379">
    <property type="component" value="Plasmid pJCM12687"/>
</dbReference>
<keyword evidence="2" id="KW-0012">Acyltransferase</keyword>
<evidence type="ECO:0000256" key="1">
    <source>
        <dbReference type="ARBA" id="ARBA00022679"/>
    </source>
</evidence>
<keyword evidence="5" id="KW-1185">Reference proteome</keyword>
<geneLocation type="plasmid" evidence="4 5">
    <name>pJCM12687</name>
</geneLocation>
<dbReference type="SUPFAM" id="SSF69593">
    <property type="entry name" value="Glycerol-3-phosphate (1)-acyltransferase"/>
    <property type="match status" value="1"/>
</dbReference>
<accession>A0ABM7KW66</accession>
<sequence length="161" mass="16938">MLIANHSSHADTAVLLAALPPSTRPVFAAAADYWFDVPIRRALATTLAGTLPVHRSTGGAYAALLAAAKPALAAGRAVVIYPEGTRSRDGSIGDFRTGALRLARDCNVPLIPVGLRGTAAVLPKNGHFRRGAMLAHFGDPIDPRSIDACALRQRVIALRDK</sequence>
<protein>
    <recommendedName>
        <fullName evidence="3">Phospholipid/glycerol acyltransferase domain-containing protein</fullName>
    </recommendedName>
</protein>
<dbReference type="CDD" id="cd07989">
    <property type="entry name" value="LPLAT_AGPAT-like"/>
    <property type="match status" value="1"/>
</dbReference>
<evidence type="ECO:0000313" key="4">
    <source>
        <dbReference type="EMBL" id="BBZ15269.1"/>
    </source>
</evidence>
<dbReference type="PANTHER" id="PTHR10434">
    <property type="entry name" value="1-ACYL-SN-GLYCEROL-3-PHOSPHATE ACYLTRANSFERASE"/>
    <property type="match status" value="1"/>
</dbReference>
<proteinExistence type="predicted"/>
<feature type="domain" description="Phospholipid/glycerol acyltransferase" evidence="3">
    <location>
        <begin position="1"/>
        <end position="118"/>
    </location>
</feature>